<dbReference type="AlphaFoldDB" id="Q4JMU3"/>
<organism evidence="2">
    <name type="scientific">uncultured bacterium BAC17H8</name>
    <dbReference type="NCBI Taxonomy" id="332980"/>
    <lineage>
        <taxon>Bacteria</taxon>
        <taxon>environmental samples</taxon>
    </lineage>
</organism>
<proteinExistence type="predicted"/>
<accession>Q4JMU3</accession>
<name>Q4JMU3_9BACT</name>
<reference evidence="2" key="1">
    <citation type="journal article" date="2005" name="PLoS Biol.">
        <title>New insights into metabolic properties of marine bacteria encoding proteorhodopsins.</title>
        <authorList>
            <person name="Sabehi G."/>
            <person name="Loy A."/>
            <person name="Jung K.H."/>
            <person name="Partha R."/>
            <person name="Spudich J.L."/>
            <person name="Isaacson T."/>
            <person name="Hirschberg J."/>
            <person name="Wagner M."/>
            <person name="Beja O."/>
        </authorList>
    </citation>
    <scope>NUCLEOTIDE SEQUENCE</scope>
</reference>
<protein>
    <submittedName>
        <fullName evidence="2">Uncharacterized protein</fullName>
    </submittedName>
</protein>
<sequence>MAEDVIDIRKRIEEMRNEVSSALADGDEVVIPSAPAGEVAEFSVPGVTTTATARKTEEPVPDKVAMQQTKMALDDALQLPSFQLNVRNQGMNKALLFLVACQLVTNVCLIAILWHKLG</sequence>
<dbReference type="EMBL" id="DQ068068">
    <property type="protein sequence ID" value="AAY87220.1"/>
    <property type="molecule type" value="Genomic_DNA"/>
</dbReference>
<evidence type="ECO:0000256" key="1">
    <source>
        <dbReference type="SAM" id="Phobius"/>
    </source>
</evidence>
<keyword evidence="1" id="KW-0812">Transmembrane</keyword>
<keyword evidence="1" id="KW-0472">Membrane</keyword>
<keyword evidence="1" id="KW-1133">Transmembrane helix</keyword>
<feature type="transmembrane region" description="Helical" evidence="1">
    <location>
        <begin position="94"/>
        <end position="114"/>
    </location>
</feature>
<evidence type="ECO:0000313" key="2">
    <source>
        <dbReference type="EMBL" id="AAY87220.1"/>
    </source>
</evidence>